<accession>A1ZFB7</accession>
<evidence type="ECO:0000256" key="1">
    <source>
        <dbReference type="SAM" id="Phobius"/>
    </source>
</evidence>
<reference evidence="2 3" key="1">
    <citation type="submission" date="2007-01" db="EMBL/GenBank/DDBJ databases">
        <authorList>
            <person name="Haygood M."/>
            <person name="Podell S."/>
            <person name="Anderson C."/>
            <person name="Hopkinson B."/>
            <person name="Roe K."/>
            <person name="Barbeau K."/>
            <person name="Gaasterland T."/>
            <person name="Ferriera S."/>
            <person name="Johnson J."/>
            <person name="Kravitz S."/>
            <person name="Beeson K."/>
            <person name="Sutton G."/>
            <person name="Rogers Y.-H."/>
            <person name="Friedman R."/>
            <person name="Frazier M."/>
            <person name="Venter J.C."/>
        </authorList>
    </citation>
    <scope>NUCLEOTIDE SEQUENCE [LARGE SCALE GENOMIC DNA]</scope>
    <source>
        <strain evidence="2 3">ATCC 23134</strain>
    </source>
</reference>
<evidence type="ECO:0000313" key="2">
    <source>
        <dbReference type="EMBL" id="EAY30691.1"/>
    </source>
</evidence>
<protein>
    <submittedName>
        <fullName evidence="2">Uncharacterized protein</fullName>
    </submittedName>
</protein>
<dbReference type="AlphaFoldDB" id="A1ZFB7"/>
<gene>
    <name evidence="2" type="ORF">M23134_01015</name>
</gene>
<keyword evidence="1" id="KW-0812">Transmembrane</keyword>
<sequence>MEPLNPQKPSAEQLWASYQPGKSNEEKFWAKYEALLQQPAALAKNNVNKTLAKTAKKAPSAGVNKKTSNFYPRLEIYLFRTLFVILGVIFTLVFSILEKPAPNADQLGYQVMLAGGIFLFVFLPISLLFRLPMLSFKSSGIYLSKNLLLPTHYIAWSKVVSVNIRKYDGLGSHLLVVKTLDHKNYDISYSISKRAHQRLSAWLDQQAILLIVNNNSHSRYRN</sequence>
<keyword evidence="1" id="KW-0472">Membrane</keyword>
<organism evidence="2 3">
    <name type="scientific">Microscilla marina ATCC 23134</name>
    <dbReference type="NCBI Taxonomy" id="313606"/>
    <lineage>
        <taxon>Bacteria</taxon>
        <taxon>Pseudomonadati</taxon>
        <taxon>Bacteroidota</taxon>
        <taxon>Cytophagia</taxon>
        <taxon>Cytophagales</taxon>
        <taxon>Microscillaceae</taxon>
        <taxon>Microscilla</taxon>
    </lineage>
</organism>
<keyword evidence="1" id="KW-1133">Transmembrane helix</keyword>
<dbReference type="RefSeq" id="WP_002694381.1">
    <property type="nucleotide sequence ID" value="NZ_AAWS01000005.1"/>
</dbReference>
<keyword evidence="3" id="KW-1185">Reference proteome</keyword>
<feature type="transmembrane region" description="Helical" evidence="1">
    <location>
        <begin position="109"/>
        <end position="129"/>
    </location>
</feature>
<feature type="transmembrane region" description="Helical" evidence="1">
    <location>
        <begin position="77"/>
        <end position="97"/>
    </location>
</feature>
<dbReference type="Proteomes" id="UP000004095">
    <property type="component" value="Unassembled WGS sequence"/>
</dbReference>
<name>A1ZFB7_MICM2</name>
<comment type="caution">
    <text evidence="2">The sequence shown here is derived from an EMBL/GenBank/DDBJ whole genome shotgun (WGS) entry which is preliminary data.</text>
</comment>
<proteinExistence type="predicted"/>
<evidence type="ECO:0000313" key="3">
    <source>
        <dbReference type="Proteomes" id="UP000004095"/>
    </source>
</evidence>
<dbReference type="EMBL" id="AAWS01000005">
    <property type="protein sequence ID" value="EAY30691.1"/>
    <property type="molecule type" value="Genomic_DNA"/>
</dbReference>